<dbReference type="Proteomes" id="UP000805193">
    <property type="component" value="Unassembled WGS sequence"/>
</dbReference>
<organism evidence="1 2">
    <name type="scientific">Ixodes persulcatus</name>
    <name type="common">Taiga tick</name>
    <dbReference type="NCBI Taxonomy" id="34615"/>
    <lineage>
        <taxon>Eukaryota</taxon>
        <taxon>Metazoa</taxon>
        <taxon>Ecdysozoa</taxon>
        <taxon>Arthropoda</taxon>
        <taxon>Chelicerata</taxon>
        <taxon>Arachnida</taxon>
        <taxon>Acari</taxon>
        <taxon>Parasitiformes</taxon>
        <taxon>Ixodida</taxon>
        <taxon>Ixodoidea</taxon>
        <taxon>Ixodidae</taxon>
        <taxon>Ixodinae</taxon>
        <taxon>Ixodes</taxon>
    </lineage>
</organism>
<reference evidence="1 2" key="1">
    <citation type="journal article" date="2020" name="Cell">
        <title>Large-Scale Comparative Analyses of Tick Genomes Elucidate Their Genetic Diversity and Vector Capacities.</title>
        <authorList>
            <consortium name="Tick Genome and Microbiome Consortium (TIGMIC)"/>
            <person name="Jia N."/>
            <person name="Wang J."/>
            <person name="Shi W."/>
            <person name="Du L."/>
            <person name="Sun Y."/>
            <person name="Zhan W."/>
            <person name="Jiang J.F."/>
            <person name="Wang Q."/>
            <person name="Zhang B."/>
            <person name="Ji P."/>
            <person name="Bell-Sakyi L."/>
            <person name="Cui X.M."/>
            <person name="Yuan T.T."/>
            <person name="Jiang B.G."/>
            <person name="Yang W.F."/>
            <person name="Lam T.T."/>
            <person name="Chang Q.C."/>
            <person name="Ding S.J."/>
            <person name="Wang X.J."/>
            <person name="Zhu J.G."/>
            <person name="Ruan X.D."/>
            <person name="Zhao L."/>
            <person name="Wei J.T."/>
            <person name="Ye R.Z."/>
            <person name="Que T.C."/>
            <person name="Du C.H."/>
            <person name="Zhou Y.H."/>
            <person name="Cheng J.X."/>
            <person name="Dai P.F."/>
            <person name="Guo W.B."/>
            <person name="Han X.H."/>
            <person name="Huang E.J."/>
            <person name="Li L.F."/>
            <person name="Wei W."/>
            <person name="Gao Y.C."/>
            <person name="Liu J.Z."/>
            <person name="Shao H.Z."/>
            <person name="Wang X."/>
            <person name="Wang C.C."/>
            <person name="Yang T.C."/>
            <person name="Huo Q.B."/>
            <person name="Li W."/>
            <person name="Chen H.Y."/>
            <person name="Chen S.E."/>
            <person name="Zhou L.G."/>
            <person name="Ni X.B."/>
            <person name="Tian J.H."/>
            <person name="Sheng Y."/>
            <person name="Liu T."/>
            <person name="Pan Y.S."/>
            <person name="Xia L.Y."/>
            <person name="Li J."/>
            <person name="Zhao F."/>
            <person name="Cao W.C."/>
        </authorList>
    </citation>
    <scope>NUCLEOTIDE SEQUENCE [LARGE SCALE GENOMIC DNA]</scope>
    <source>
        <strain evidence="1">Iper-2018</strain>
    </source>
</reference>
<sequence>MATLVISCMAIASRDLGGAGGGGSRDLGRLKNEGRRRRRGIRSPDYPSFLLLKRTSYRRASKERVRPLSSSFQIHELIQTTPIPRNMSPTLHAGRRTARAKALQHIYGIRREDVRYTDAAMYPDRSMAAISVIGQDKKTPTTATVRTKPPAVAEEMAIALAIVANGPQHISILTAFQTAIRRFRAGRISPQAFHALQTKGSALPKVALIWTPGNKSVEGNRHANAVARACTIRAPDADTDQSTEDSSPFAIPFPEVLAFQRGQRFKYLPPHHSLTREEATTGRQLQMTTSPPTVLSPSPDDQQMLVQRAKAAAESTGALD</sequence>
<evidence type="ECO:0000313" key="1">
    <source>
        <dbReference type="EMBL" id="KAG0425987.1"/>
    </source>
</evidence>
<comment type="caution">
    <text evidence="1">The sequence shown here is derived from an EMBL/GenBank/DDBJ whole genome shotgun (WGS) entry which is preliminary data.</text>
</comment>
<gene>
    <name evidence="1" type="ORF">HPB47_026889</name>
</gene>
<accession>A0AC60PZ56</accession>
<dbReference type="EMBL" id="JABSTQ010009782">
    <property type="protein sequence ID" value="KAG0425987.1"/>
    <property type="molecule type" value="Genomic_DNA"/>
</dbReference>
<evidence type="ECO:0000313" key="2">
    <source>
        <dbReference type="Proteomes" id="UP000805193"/>
    </source>
</evidence>
<name>A0AC60PZ56_IXOPE</name>
<protein>
    <submittedName>
        <fullName evidence="1">Uncharacterized protein</fullName>
    </submittedName>
</protein>
<keyword evidence="2" id="KW-1185">Reference proteome</keyword>
<proteinExistence type="predicted"/>